<evidence type="ECO:0000313" key="3">
    <source>
        <dbReference type="Proteomes" id="UP001564657"/>
    </source>
</evidence>
<dbReference type="GO" id="GO:0016798">
    <property type="term" value="F:hydrolase activity, acting on glycosyl bonds"/>
    <property type="evidence" value="ECO:0007669"/>
    <property type="project" value="UniProtKB-KW"/>
</dbReference>
<dbReference type="PANTHER" id="PTHR40446">
    <property type="entry name" value="N-ACETYLGLUCOSAMINE-1-PHOSPHODIESTER ALPHA-N-ACETYLGLUCOSAMINIDASE"/>
    <property type="match status" value="1"/>
</dbReference>
<dbReference type="Proteomes" id="UP001564657">
    <property type="component" value="Unassembled WGS sequence"/>
</dbReference>
<proteinExistence type="predicted"/>
<dbReference type="InterPro" id="IPR018711">
    <property type="entry name" value="NAGPA"/>
</dbReference>
<evidence type="ECO:0000313" key="2">
    <source>
        <dbReference type="EMBL" id="MEY7998989.1"/>
    </source>
</evidence>
<dbReference type="Pfam" id="PF09992">
    <property type="entry name" value="NAGPA"/>
    <property type="match status" value="1"/>
</dbReference>
<keyword evidence="3" id="KW-1185">Reference proteome</keyword>
<dbReference type="EMBL" id="JBGEWD010000001">
    <property type="protein sequence ID" value="MEY7998989.1"/>
    <property type="molecule type" value="Genomic_DNA"/>
</dbReference>
<gene>
    <name evidence="2" type="ORF">AB8U03_02040</name>
</gene>
<name>A0ABV4BJL5_9CLOT</name>
<comment type="caution">
    <text evidence="2">The sequence shown here is derived from an EMBL/GenBank/DDBJ whole genome shotgun (WGS) entry which is preliminary data.</text>
</comment>
<feature type="domain" description="Phosphodiester glycosidase" evidence="1">
    <location>
        <begin position="30"/>
        <end position="142"/>
    </location>
</feature>
<sequence>MLIIKDPSTIKVGYTKELLKNNKTTSELAEKNKALCAVNSSLPLIENGKPLLSKNTMWEINPRTAIAQKKDGTVIMVVIDGRNTNSIGISLFKLQQLLIKEGAYTAAALDGGSSSTMYYKDGIINKPAYSNGQQPVSSIFMVEK</sequence>
<dbReference type="PANTHER" id="PTHR40446:SF2">
    <property type="entry name" value="N-ACETYLGLUCOSAMINE-1-PHOSPHODIESTER ALPHA-N-ACETYLGLUCOSAMINIDASE"/>
    <property type="match status" value="1"/>
</dbReference>
<evidence type="ECO:0000259" key="1">
    <source>
        <dbReference type="Pfam" id="PF09992"/>
    </source>
</evidence>
<keyword evidence="2" id="KW-0326">Glycosidase</keyword>
<reference evidence="2 3" key="1">
    <citation type="submission" date="2024-08" db="EMBL/GenBank/DDBJ databases">
        <title>Clostridium lapicellarii sp. nov., and Clostridium renhuaiense sp. nov., two species isolated from the mud in a fermentation cellar used for producing sauce-flavour Chinese liquors.</title>
        <authorList>
            <person name="Yang F."/>
            <person name="Wang H."/>
            <person name="Chen L.Q."/>
            <person name="Zhou N."/>
            <person name="Lu J.J."/>
            <person name="Pu X.X."/>
            <person name="Wan B."/>
            <person name="Wang L."/>
            <person name="Liu S.J."/>
        </authorList>
    </citation>
    <scope>NUCLEOTIDE SEQUENCE [LARGE SCALE GENOMIC DNA]</scope>
    <source>
        <strain evidence="2 3">MT-5</strain>
    </source>
</reference>
<protein>
    <submittedName>
        <fullName evidence="2">Phosphodiester glycosidase family protein</fullName>
    </submittedName>
</protein>
<keyword evidence="2" id="KW-0378">Hydrolase</keyword>
<dbReference type="RefSeq" id="WP_369702858.1">
    <property type="nucleotide sequence ID" value="NZ_JBGEWD010000001.1"/>
</dbReference>
<organism evidence="2 3">
    <name type="scientific">Clostridium moutaii</name>
    <dbReference type="NCBI Taxonomy" id="3240932"/>
    <lineage>
        <taxon>Bacteria</taxon>
        <taxon>Bacillati</taxon>
        <taxon>Bacillota</taxon>
        <taxon>Clostridia</taxon>
        <taxon>Eubacteriales</taxon>
        <taxon>Clostridiaceae</taxon>
        <taxon>Clostridium</taxon>
    </lineage>
</organism>
<accession>A0ABV4BJL5</accession>